<feature type="domain" description="DUF306" evidence="2">
    <location>
        <begin position="144"/>
        <end position="248"/>
    </location>
</feature>
<evidence type="ECO:0000259" key="2">
    <source>
        <dbReference type="Pfam" id="PF03724"/>
    </source>
</evidence>
<dbReference type="PANTHER" id="PTHR38013">
    <property type="entry name" value="GLYCOPROTEIN/POLYSACCHARIDE METABOLISM"/>
    <property type="match status" value="1"/>
</dbReference>
<dbReference type="InterPro" id="IPR039366">
    <property type="entry name" value="Pilotin"/>
</dbReference>
<name>A0A4R7BW63_9HYPH</name>
<feature type="signal peptide" evidence="1">
    <location>
        <begin position="1"/>
        <end position="25"/>
    </location>
</feature>
<dbReference type="AlphaFoldDB" id="A0A4R7BW63"/>
<proteinExistence type="predicted"/>
<keyword evidence="3" id="KW-0449">Lipoprotein</keyword>
<evidence type="ECO:0000313" key="4">
    <source>
        <dbReference type="Proteomes" id="UP000295122"/>
    </source>
</evidence>
<dbReference type="Pfam" id="PF09619">
    <property type="entry name" value="YscW"/>
    <property type="match status" value="1"/>
</dbReference>
<dbReference type="InterPro" id="IPR038670">
    <property type="entry name" value="HslJ-like_sf"/>
</dbReference>
<sequence>MTRRGHAHKLAILAAMACLWPLTEAAEAGTRFLDGRVIYRERMALPPSALVEVSLLDVSRADARAVTLGRTTIRPGRQAPIRYRLGYDDARILPGRSYALHARITAGGRLLFLSTDRHPVFAGGPNATDILVRRVGGEPQAASPAGRWRAERIGGRGVVDRLQSVLDLATDGAVSGTGGCNRMSGRASVNGAAIVFGPLASTEMACPPAAMDQERRFFEALRRARAWTLDQTRAKLVLRDARGRSLLLLSRM</sequence>
<evidence type="ECO:0000313" key="3">
    <source>
        <dbReference type="EMBL" id="TDR90094.1"/>
    </source>
</evidence>
<organism evidence="3 4">
    <name type="scientific">Enterovirga rhinocerotis</name>
    <dbReference type="NCBI Taxonomy" id="1339210"/>
    <lineage>
        <taxon>Bacteria</taxon>
        <taxon>Pseudomonadati</taxon>
        <taxon>Pseudomonadota</taxon>
        <taxon>Alphaproteobacteria</taxon>
        <taxon>Hyphomicrobiales</taxon>
        <taxon>Methylobacteriaceae</taxon>
        <taxon>Enterovirga</taxon>
    </lineage>
</organism>
<evidence type="ECO:0000256" key="1">
    <source>
        <dbReference type="SAM" id="SignalP"/>
    </source>
</evidence>
<gene>
    <name evidence="3" type="ORF">EV668_2933</name>
</gene>
<feature type="chain" id="PRO_5020832820" evidence="1">
    <location>
        <begin position="26"/>
        <end position="252"/>
    </location>
</feature>
<keyword evidence="1" id="KW-0732">Signal</keyword>
<dbReference type="PANTHER" id="PTHR38013:SF1">
    <property type="entry name" value="GLYCOPROTEIN_POLYSACCHARIDE METABOLISM"/>
    <property type="match status" value="1"/>
</dbReference>
<dbReference type="EMBL" id="SNZR01000013">
    <property type="protein sequence ID" value="TDR90094.1"/>
    <property type="molecule type" value="Genomic_DNA"/>
</dbReference>
<protein>
    <submittedName>
        <fullName evidence="3">Putative lipoprotein</fullName>
    </submittedName>
</protein>
<accession>A0A4R7BW63</accession>
<dbReference type="Gene3D" id="2.40.128.270">
    <property type="match status" value="1"/>
</dbReference>
<dbReference type="InterPro" id="IPR053196">
    <property type="entry name" value="Lipoprotein_YbaY-like"/>
</dbReference>
<comment type="caution">
    <text evidence="3">The sequence shown here is derived from an EMBL/GenBank/DDBJ whole genome shotgun (WGS) entry which is preliminary data.</text>
</comment>
<reference evidence="3 4" key="1">
    <citation type="submission" date="2019-03" db="EMBL/GenBank/DDBJ databases">
        <title>Genomic Encyclopedia of Type Strains, Phase IV (KMG-IV): sequencing the most valuable type-strain genomes for metagenomic binning, comparative biology and taxonomic classification.</title>
        <authorList>
            <person name="Goeker M."/>
        </authorList>
    </citation>
    <scope>NUCLEOTIDE SEQUENCE [LARGE SCALE GENOMIC DNA]</scope>
    <source>
        <strain evidence="3 4">DSM 25903</strain>
    </source>
</reference>
<dbReference type="Pfam" id="PF03724">
    <property type="entry name" value="META"/>
    <property type="match status" value="1"/>
</dbReference>
<keyword evidence="4" id="KW-1185">Reference proteome</keyword>
<dbReference type="InterPro" id="IPR005184">
    <property type="entry name" value="DUF306_Meta_HslJ"/>
</dbReference>
<dbReference type="Proteomes" id="UP000295122">
    <property type="component" value="Unassembled WGS sequence"/>
</dbReference>